<organism evidence="1 2">
    <name type="scientific">Clostridioides difficile</name>
    <name type="common">Peptoclostridium difficile</name>
    <dbReference type="NCBI Taxonomy" id="1496"/>
    <lineage>
        <taxon>Bacteria</taxon>
        <taxon>Bacillati</taxon>
        <taxon>Bacillota</taxon>
        <taxon>Clostridia</taxon>
        <taxon>Peptostreptococcales</taxon>
        <taxon>Peptostreptococcaceae</taxon>
        <taxon>Clostridioides</taxon>
    </lineage>
</organism>
<gene>
    <name evidence="1" type="ORF">SAMEA1710456_00161</name>
</gene>
<proteinExistence type="predicted"/>
<evidence type="ECO:0000313" key="2">
    <source>
        <dbReference type="Proteomes" id="UP000346772"/>
    </source>
</evidence>
<sequence>MIFLYYSGCEPQEEPCVVEINQESDYEITYLEYNFKEFIEGIFVYKDECSIKTMLNQ</sequence>
<evidence type="ECO:0000313" key="1">
    <source>
        <dbReference type="EMBL" id="VFD52717.1"/>
    </source>
</evidence>
<protein>
    <recommendedName>
        <fullName evidence="3">Lipoprotein</fullName>
    </recommendedName>
</protein>
<evidence type="ECO:0008006" key="3">
    <source>
        <dbReference type="Google" id="ProtNLM"/>
    </source>
</evidence>
<name>A0AAX3GYK6_CLODI</name>
<comment type="caution">
    <text evidence="1">The sequence shown here is derived from an EMBL/GenBank/DDBJ whole genome shotgun (WGS) entry which is preliminary data.</text>
</comment>
<reference evidence="1 2" key="1">
    <citation type="submission" date="2019-02" db="EMBL/GenBank/DDBJ databases">
        <authorList>
            <consortium name="Pathogen Informatics"/>
        </authorList>
    </citation>
    <scope>NUCLEOTIDE SEQUENCE [LARGE SCALE GENOMIC DNA]</scope>
    <source>
        <strain evidence="1 2">078GUE027</strain>
    </source>
</reference>
<accession>A0AAX3GYK6</accession>
<dbReference type="RefSeq" id="WP_003424147.1">
    <property type="nucleotide sequence ID" value="NZ_BEHB01000007.1"/>
</dbReference>
<dbReference type="SUPFAM" id="SSF160631">
    <property type="entry name" value="SMI1/KNR4-like"/>
    <property type="match status" value="1"/>
</dbReference>
<dbReference type="AlphaFoldDB" id="A0AAX3GYK6"/>
<dbReference type="Proteomes" id="UP000346772">
    <property type="component" value="Unassembled WGS sequence"/>
</dbReference>
<dbReference type="EMBL" id="CAADAT010000001">
    <property type="protein sequence ID" value="VFD52717.1"/>
    <property type="molecule type" value="Genomic_DNA"/>
</dbReference>
<dbReference type="InterPro" id="IPR037883">
    <property type="entry name" value="Knr4/Smi1-like_sf"/>
</dbReference>